<protein>
    <submittedName>
        <fullName evidence="1">Uncharacterized protein</fullName>
    </submittedName>
</protein>
<sequence>MISKIAKSLNPRRFICRFKRHPCWFKFSGIVTVIVVLLWYRKYAAFKVSKTMTKMKCRAEALESHSTIMGNPHPSTDNWIVVTTIYAPSPQLEALSHLKNWQLLIIEDEKTPVAHWKSHKILQGSIYLDLGSQKQLPYCIVPMIPINSYTRKNIGYLYAIKHGAKYIYDTDDDNMPEPQDNNAMYSLSTHSGFLVKPAGTLSIVNPYPYFGKDNIWPRGFPLELISGQQTKKDLLKHFKLEEYKFDDSVVIHHGLVNADPDVDAIYRLTKPDHKNVDLQQNLPIVLDNTIYGLFNSQNTVFERSSFWALILPVGVTMRVTDIWRSYWSQTLMKLTDQKLAILFTSVNQTRNKHSYLDDFIQENDLYVKSGKLLEYLSTWKCHGTEFTDCVIELSHDLVKSHFWTYKDAYLVEAWISDLKSIGYVFPVIDGLV</sequence>
<dbReference type="PANTHER" id="PTHR31362:SF0">
    <property type="entry name" value="EXOSTOSIN DOMAIN-CONTAINING PROTEIN-RELATED"/>
    <property type="match status" value="1"/>
</dbReference>
<dbReference type="PANTHER" id="PTHR31362">
    <property type="entry name" value="GLYCOSYLTRANSFERASE STELLO1-RELATED"/>
    <property type="match status" value="1"/>
</dbReference>
<organism evidence="1 2">
    <name type="scientific">Owenia fusiformis</name>
    <name type="common">Polychaete worm</name>
    <dbReference type="NCBI Taxonomy" id="6347"/>
    <lineage>
        <taxon>Eukaryota</taxon>
        <taxon>Metazoa</taxon>
        <taxon>Spiralia</taxon>
        <taxon>Lophotrochozoa</taxon>
        <taxon>Annelida</taxon>
        <taxon>Polychaeta</taxon>
        <taxon>Sedentaria</taxon>
        <taxon>Canalipalpata</taxon>
        <taxon>Sabellida</taxon>
        <taxon>Oweniida</taxon>
        <taxon>Oweniidae</taxon>
        <taxon>Owenia</taxon>
    </lineage>
</organism>
<keyword evidence="2" id="KW-1185">Reference proteome</keyword>
<name>A0A8J1UVS0_OWEFU</name>
<accession>A0A8J1UVS0</accession>
<dbReference type="EMBL" id="CAIIXF020000007">
    <property type="protein sequence ID" value="CAH1790237.1"/>
    <property type="molecule type" value="Genomic_DNA"/>
</dbReference>
<dbReference type="OrthoDB" id="408493at2759"/>
<evidence type="ECO:0000313" key="2">
    <source>
        <dbReference type="Proteomes" id="UP000749559"/>
    </source>
</evidence>
<gene>
    <name evidence="1" type="ORF">OFUS_LOCUS15474</name>
</gene>
<dbReference type="Proteomes" id="UP000749559">
    <property type="component" value="Unassembled WGS sequence"/>
</dbReference>
<evidence type="ECO:0000313" key="1">
    <source>
        <dbReference type="EMBL" id="CAH1790237.1"/>
    </source>
</evidence>
<dbReference type="Pfam" id="PF03385">
    <property type="entry name" value="STELLO"/>
    <property type="match status" value="1"/>
</dbReference>
<dbReference type="AlphaFoldDB" id="A0A8J1UVS0"/>
<proteinExistence type="predicted"/>
<comment type="caution">
    <text evidence="1">The sequence shown here is derived from an EMBL/GenBank/DDBJ whole genome shotgun (WGS) entry which is preliminary data.</text>
</comment>
<reference evidence="1" key="1">
    <citation type="submission" date="2022-03" db="EMBL/GenBank/DDBJ databases">
        <authorList>
            <person name="Martin C."/>
        </authorList>
    </citation>
    <scope>NUCLEOTIDE SEQUENCE</scope>
</reference>
<dbReference type="InterPro" id="IPR005049">
    <property type="entry name" value="STL-like"/>
</dbReference>